<name>Q5LP24_RUEPO</name>
<dbReference type="Proteomes" id="UP000001023">
    <property type="component" value="Chromosome"/>
</dbReference>
<proteinExistence type="predicted"/>
<reference evidence="1 2" key="2">
    <citation type="journal article" date="2014" name="Stand. Genomic Sci.">
        <title>An updated genome annotation for the model marine bacterium Ruegeria pomeroyi DSS-3.</title>
        <authorList>
            <person name="Rivers A.R."/>
            <person name="Smith C.B."/>
            <person name="Moran M.A."/>
        </authorList>
    </citation>
    <scope>GENOME REANNOTATION</scope>
    <source>
        <strain evidence="2">ATCC 700808 / DSM 15171 / DSS-3</strain>
    </source>
</reference>
<dbReference type="HOGENOM" id="CLU_199813_0_0_5"/>
<dbReference type="PaxDb" id="246200-SPO3028"/>
<evidence type="ECO:0000313" key="2">
    <source>
        <dbReference type="Proteomes" id="UP000001023"/>
    </source>
</evidence>
<dbReference type="KEGG" id="sil:SPO3028"/>
<protein>
    <recommendedName>
        <fullName evidence="3">Histidinol phosphate aminotransferase</fullName>
    </recommendedName>
</protein>
<dbReference type="STRING" id="246200.SPO3028"/>
<sequence>MPVWPKMRMMDDRRIGRAPDYTVPALVMLGVNLTWILVLVWALWGFAAALLLAALVHHVITRLATRAR</sequence>
<evidence type="ECO:0000313" key="1">
    <source>
        <dbReference type="EMBL" id="AAV96264.1"/>
    </source>
</evidence>
<evidence type="ECO:0008006" key="3">
    <source>
        <dbReference type="Google" id="ProtNLM"/>
    </source>
</evidence>
<organism evidence="1 2">
    <name type="scientific">Ruegeria pomeroyi (strain ATCC 700808 / DSM 15171 / DSS-3)</name>
    <name type="common">Silicibacter pomeroyi</name>
    <dbReference type="NCBI Taxonomy" id="246200"/>
    <lineage>
        <taxon>Bacteria</taxon>
        <taxon>Pseudomonadati</taxon>
        <taxon>Pseudomonadota</taxon>
        <taxon>Alphaproteobacteria</taxon>
        <taxon>Rhodobacterales</taxon>
        <taxon>Roseobacteraceae</taxon>
        <taxon>Ruegeria</taxon>
    </lineage>
</organism>
<gene>
    <name evidence="1" type="ordered locus">SPO3028</name>
</gene>
<dbReference type="EMBL" id="CP000031">
    <property type="protein sequence ID" value="AAV96264.1"/>
    <property type="molecule type" value="Genomic_DNA"/>
</dbReference>
<keyword evidence="2" id="KW-1185">Reference proteome</keyword>
<accession>Q5LP24</accession>
<dbReference type="AlphaFoldDB" id="Q5LP24"/>
<reference evidence="1 2" key="1">
    <citation type="journal article" date="2004" name="Nature">
        <title>Genome sequence of Silicibacter pomeroyi reveals adaptations to the marine environment.</title>
        <authorList>
            <person name="Moran M.A."/>
            <person name="Buchan A."/>
            <person name="Gonzalez J.M."/>
            <person name="Heidelberg J.F."/>
            <person name="Whitman W.B."/>
            <person name="Kiene R.P."/>
            <person name="Henriksen J.R."/>
            <person name="King G.M."/>
            <person name="Belas R."/>
            <person name="Fuqua C."/>
            <person name="Brinkac L."/>
            <person name="Lewis M."/>
            <person name="Johri S."/>
            <person name="Weaver B."/>
            <person name="Pai G."/>
            <person name="Eisen J.A."/>
            <person name="Rahe E."/>
            <person name="Sheldon W.M."/>
            <person name="Ye W."/>
            <person name="Miller T.R."/>
            <person name="Carlton J."/>
            <person name="Rasko D.A."/>
            <person name="Paulsen I.T."/>
            <person name="Ren Q."/>
            <person name="Daugherty S.C."/>
            <person name="Deboy R.T."/>
            <person name="Dodson R.J."/>
            <person name="Durkin A.S."/>
            <person name="Madupu R."/>
            <person name="Nelson W.C."/>
            <person name="Sullivan S.A."/>
            <person name="Rosovitz M.J."/>
            <person name="Haft D.H."/>
            <person name="Selengut J."/>
            <person name="Ward N."/>
        </authorList>
    </citation>
    <scope>NUCLEOTIDE SEQUENCE [LARGE SCALE GENOMIC DNA]</scope>
    <source>
        <strain evidence="2">ATCC 700808 / DSM 15171 / DSS-3</strain>
    </source>
</reference>